<dbReference type="InterPro" id="IPR001173">
    <property type="entry name" value="Glyco_trans_2-like"/>
</dbReference>
<reference evidence="5 6" key="1">
    <citation type="journal article" date="2019" name="Int. J. Syst. Evol. Microbiol.">
        <title>The Global Catalogue of Microorganisms (GCM) 10K type strain sequencing project: providing services to taxonomists for standard genome sequencing and annotation.</title>
        <authorList>
            <consortium name="The Broad Institute Genomics Platform"/>
            <consortium name="The Broad Institute Genome Sequencing Center for Infectious Disease"/>
            <person name="Wu L."/>
            <person name="Ma J."/>
        </authorList>
    </citation>
    <scope>NUCLEOTIDE SEQUENCE [LARGE SCALE GENOMIC DNA]</scope>
    <source>
        <strain evidence="5 6">JCM 16009</strain>
    </source>
</reference>
<evidence type="ECO:0000256" key="1">
    <source>
        <dbReference type="ARBA" id="ARBA00006739"/>
    </source>
</evidence>
<gene>
    <name evidence="5" type="ORF">GCM10009836_40760</name>
</gene>
<comment type="similarity">
    <text evidence="1">Belongs to the glycosyltransferase 2 family.</text>
</comment>
<dbReference type="EMBL" id="BAAAQK010000012">
    <property type="protein sequence ID" value="GAA1856401.1"/>
    <property type="molecule type" value="Genomic_DNA"/>
</dbReference>
<comment type="caution">
    <text evidence="5">The sequence shown here is derived from an EMBL/GenBank/DDBJ whole genome shotgun (WGS) entry which is preliminary data.</text>
</comment>
<organism evidence="5 6">
    <name type="scientific">Pseudonocardia ailaonensis</name>
    <dbReference type="NCBI Taxonomy" id="367279"/>
    <lineage>
        <taxon>Bacteria</taxon>
        <taxon>Bacillati</taxon>
        <taxon>Actinomycetota</taxon>
        <taxon>Actinomycetes</taxon>
        <taxon>Pseudonocardiales</taxon>
        <taxon>Pseudonocardiaceae</taxon>
        <taxon>Pseudonocardia</taxon>
    </lineage>
</organism>
<dbReference type="Gene3D" id="3.90.550.10">
    <property type="entry name" value="Spore Coat Polysaccharide Biosynthesis Protein SpsA, Chain A"/>
    <property type="match status" value="1"/>
</dbReference>
<name>A0ABN2N871_9PSEU</name>
<evidence type="ECO:0000259" key="4">
    <source>
        <dbReference type="Pfam" id="PF00535"/>
    </source>
</evidence>
<proteinExistence type="inferred from homology"/>
<sequence length="344" mass="36179">MTSTATTTALRLVRPATTTPEITPEISVIVPTFNESGNIAELFTRLGAALAGRAAEVIVVDDSTDDTPAVVRAESAGRPFPVTLIHRETPSGGLGGAVVEGLRAARAPWAVVMDGDLQHPPALVPELVAAAGTGTQVVVATRYAEGGDGSGLGSTYRHFVSRASKVVAAALLGGPVSRMSDPLSGFFAVRPAALDLDAVDPIGYKILLELVVRSGLTEVAEVGFTFGQRHAGESKSTVREGLRFFKHLAVLRTSTLRTRRSRRSPRTASRLAPVAYPRPGVVSLDEHRANSTTHRRHVSTLSDEYVVTGPCVMVPARRARTKAEAVGTVTLHGMTVADRPGSVG</sequence>
<dbReference type="Proteomes" id="UP001500449">
    <property type="component" value="Unassembled WGS sequence"/>
</dbReference>
<dbReference type="InterPro" id="IPR029044">
    <property type="entry name" value="Nucleotide-diphossugar_trans"/>
</dbReference>
<evidence type="ECO:0000256" key="2">
    <source>
        <dbReference type="ARBA" id="ARBA00022676"/>
    </source>
</evidence>
<dbReference type="SUPFAM" id="SSF53448">
    <property type="entry name" value="Nucleotide-diphospho-sugar transferases"/>
    <property type="match status" value="1"/>
</dbReference>
<evidence type="ECO:0000313" key="5">
    <source>
        <dbReference type="EMBL" id="GAA1856401.1"/>
    </source>
</evidence>
<dbReference type="RefSeq" id="WP_344419210.1">
    <property type="nucleotide sequence ID" value="NZ_BAAAQK010000012.1"/>
</dbReference>
<dbReference type="PANTHER" id="PTHR43398">
    <property type="entry name" value="DOLICHOL-PHOSPHATE MANNOSYLTRANSFERASE SUBUNIT 1"/>
    <property type="match status" value="1"/>
</dbReference>
<evidence type="ECO:0000256" key="3">
    <source>
        <dbReference type="ARBA" id="ARBA00022679"/>
    </source>
</evidence>
<keyword evidence="2" id="KW-0328">Glycosyltransferase</keyword>
<dbReference type="CDD" id="cd06442">
    <property type="entry name" value="DPM1_like"/>
    <property type="match status" value="1"/>
</dbReference>
<dbReference type="InterPro" id="IPR039528">
    <property type="entry name" value="DPM1-like"/>
</dbReference>
<protein>
    <recommendedName>
        <fullName evidence="4">Glycosyltransferase 2-like domain-containing protein</fullName>
    </recommendedName>
</protein>
<keyword evidence="6" id="KW-1185">Reference proteome</keyword>
<evidence type="ECO:0000313" key="6">
    <source>
        <dbReference type="Proteomes" id="UP001500449"/>
    </source>
</evidence>
<accession>A0ABN2N871</accession>
<dbReference type="PANTHER" id="PTHR43398:SF1">
    <property type="entry name" value="DOLICHOL-PHOSPHATE MANNOSYLTRANSFERASE SUBUNIT 1"/>
    <property type="match status" value="1"/>
</dbReference>
<keyword evidence="3" id="KW-0808">Transferase</keyword>
<dbReference type="Pfam" id="PF00535">
    <property type="entry name" value="Glycos_transf_2"/>
    <property type="match status" value="1"/>
</dbReference>
<feature type="domain" description="Glycosyltransferase 2-like" evidence="4">
    <location>
        <begin position="27"/>
        <end position="164"/>
    </location>
</feature>